<dbReference type="EMBL" id="AM778948">
    <property type="protein sequence ID" value="CAO87540.1"/>
    <property type="molecule type" value="Genomic_DNA"/>
</dbReference>
<name>A8YIR4_MICA7</name>
<accession>A8YIR4</accession>
<gene>
    <name evidence="2" type="ORF">IPF_6218</name>
</gene>
<proteinExistence type="predicted"/>
<dbReference type="AlphaFoldDB" id="A8YIR4"/>
<feature type="region of interest" description="Disordered" evidence="1">
    <location>
        <begin position="65"/>
        <end position="93"/>
    </location>
</feature>
<reference evidence="2" key="1">
    <citation type="submission" date="2007-08" db="EMBL/GenBank/DDBJ databases">
        <authorList>
            <person name="Frangeul L."/>
        </authorList>
    </citation>
    <scope>NUCLEOTIDE SEQUENCE</scope>
    <source>
        <strain evidence="2">PCC 7806</strain>
    </source>
</reference>
<evidence type="ECO:0000313" key="2">
    <source>
        <dbReference type="EMBL" id="CAO87540.1"/>
    </source>
</evidence>
<organism evidence="2">
    <name type="scientific">Microcystis aeruginosa (strain PCC 7806)</name>
    <dbReference type="NCBI Taxonomy" id="267872"/>
    <lineage>
        <taxon>Bacteria</taxon>
        <taxon>Bacillati</taxon>
        <taxon>Cyanobacteriota</taxon>
        <taxon>Cyanophyceae</taxon>
        <taxon>Oscillatoriophycideae</taxon>
        <taxon>Chroococcales</taxon>
        <taxon>Microcystaceae</taxon>
        <taxon>Microcystis</taxon>
    </lineage>
</organism>
<protein>
    <submittedName>
        <fullName evidence="2">Similar to of P74735_SYNY3 Slr0592 protein</fullName>
    </submittedName>
</protein>
<sequence>MIEEKVLAARQRGLGVIFFFYESLWQQALEPPETRKAAIQAMFSQPITPRLPVVENLPLVSTPEPVYQPELTPTPPPLAPDGIEIPVIPPPGS</sequence>
<evidence type="ECO:0000256" key="1">
    <source>
        <dbReference type="SAM" id="MobiDB-lite"/>
    </source>
</evidence>